<gene>
    <name evidence="3" type="ORF">BSTOLATCC_MIC11314</name>
</gene>
<dbReference type="Gene3D" id="3.60.110.10">
    <property type="entry name" value="Carbon-nitrogen hydrolase"/>
    <property type="match status" value="1"/>
</dbReference>
<accession>A0AAU9IME4</accession>
<dbReference type="AlphaFoldDB" id="A0AAU9IME4"/>
<dbReference type="InterPro" id="IPR003010">
    <property type="entry name" value="C-N_Hydrolase"/>
</dbReference>
<dbReference type="PANTHER" id="PTHR23088:SF30">
    <property type="entry name" value="OMEGA-AMIDASE NIT2"/>
    <property type="match status" value="1"/>
</dbReference>
<name>A0AAU9IME4_9CILI</name>
<evidence type="ECO:0000313" key="3">
    <source>
        <dbReference type="EMBL" id="CAG9314303.1"/>
    </source>
</evidence>
<reference evidence="3" key="1">
    <citation type="submission" date="2021-09" db="EMBL/GenBank/DDBJ databases">
        <authorList>
            <consortium name="AG Swart"/>
            <person name="Singh M."/>
            <person name="Singh A."/>
            <person name="Seah K."/>
            <person name="Emmerich C."/>
        </authorList>
    </citation>
    <scope>NUCLEOTIDE SEQUENCE</scope>
    <source>
        <strain evidence="3">ATCC30299</strain>
    </source>
</reference>
<evidence type="ECO:0000256" key="1">
    <source>
        <dbReference type="ARBA" id="ARBA00022801"/>
    </source>
</evidence>
<protein>
    <recommendedName>
        <fullName evidence="2">CN hydrolase domain-containing protein</fullName>
    </recommendedName>
</protein>
<keyword evidence="1" id="KW-0378">Hydrolase</keyword>
<dbReference type="PANTHER" id="PTHR23088">
    <property type="entry name" value="NITRILASE-RELATED"/>
    <property type="match status" value="1"/>
</dbReference>
<dbReference type="PROSITE" id="PS50263">
    <property type="entry name" value="CN_HYDROLASE"/>
    <property type="match status" value="1"/>
</dbReference>
<sequence>MLRNFRLVLCQFSAGHDKVANLSKARDLIQQATAAGGQVIVLPECFNSPYSTKYFADYAEEIPGTPETSPSVHFLLEAARNHQVHIIGGSIPEREGNKLYNTSICVSPDGQILKKHRKVHLFDINVPGKIVFFESDVLTAGNEPTIIETPYCKIGVGICYDLRFGEYAWTLSKSEDVGLLVYPGNFNMTTGPKHWELLLRSRAVDNQIFVAACSQARNTSSEYVSYGHSMVVNPWGEILSSTEFDEGLVVQDIDFGVLNENRGSIWTRRHKRFELYER</sequence>
<dbReference type="GO" id="GO:0006528">
    <property type="term" value="P:asparagine metabolic process"/>
    <property type="evidence" value="ECO:0007669"/>
    <property type="project" value="TreeGrafter"/>
</dbReference>
<dbReference type="Pfam" id="PF00795">
    <property type="entry name" value="CN_hydrolase"/>
    <property type="match status" value="1"/>
</dbReference>
<dbReference type="InterPro" id="IPR045254">
    <property type="entry name" value="Nit1/2_C-N_Hydrolase"/>
</dbReference>
<evidence type="ECO:0000259" key="2">
    <source>
        <dbReference type="PROSITE" id="PS50263"/>
    </source>
</evidence>
<dbReference type="GO" id="GO:0006541">
    <property type="term" value="P:glutamine metabolic process"/>
    <property type="evidence" value="ECO:0007669"/>
    <property type="project" value="TreeGrafter"/>
</dbReference>
<keyword evidence="4" id="KW-1185">Reference proteome</keyword>
<evidence type="ECO:0000313" key="4">
    <source>
        <dbReference type="Proteomes" id="UP001162131"/>
    </source>
</evidence>
<feature type="domain" description="CN hydrolase" evidence="2">
    <location>
        <begin position="5"/>
        <end position="255"/>
    </location>
</feature>
<dbReference type="GO" id="GO:0050152">
    <property type="term" value="F:omega-amidase activity"/>
    <property type="evidence" value="ECO:0007669"/>
    <property type="project" value="TreeGrafter"/>
</dbReference>
<dbReference type="GO" id="GO:0005739">
    <property type="term" value="C:mitochondrion"/>
    <property type="evidence" value="ECO:0007669"/>
    <property type="project" value="TreeGrafter"/>
</dbReference>
<dbReference type="SUPFAM" id="SSF56317">
    <property type="entry name" value="Carbon-nitrogen hydrolase"/>
    <property type="match status" value="1"/>
</dbReference>
<dbReference type="Proteomes" id="UP001162131">
    <property type="component" value="Unassembled WGS sequence"/>
</dbReference>
<proteinExistence type="predicted"/>
<comment type="caution">
    <text evidence="3">The sequence shown here is derived from an EMBL/GenBank/DDBJ whole genome shotgun (WGS) entry which is preliminary data.</text>
</comment>
<dbReference type="InterPro" id="IPR036526">
    <property type="entry name" value="C-N_Hydrolase_sf"/>
</dbReference>
<organism evidence="3 4">
    <name type="scientific">Blepharisma stoltei</name>
    <dbReference type="NCBI Taxonomy" id="1481888"/>
    <lineage>
        <taxon>Eukaryota</taxon>
        <taxon>Sar</taxon>
        <taxon>Alveolata</taxon>
        <taxon>Ciliophora</taxon>
        <taxon>Postciliodesmatophora</taxon>
        <taxon>Heterotrichea</taxon>
        <taxon>Heterotrichida</taxon>
        <taxon>Blepharismidae</taxon>
        <taxon>Blepharisma</taxon>
    </lineage>
</organism>
<dbReference type="CDD" id="cd07572">
    <property type="entry name" value="nit"/>
    <property type="match status" value="1"/>
</dbReference>
<dbReference type="GO" id="GO:0006107">
    <property type="term" value="P:oxaloacetate metabolic process"/>
    <property type="evidence" value="ECO:0007669"/>
    <property type="project" value="TreeGrafter"/>
</dbReference>
<dbReference type="EMBL" id="CAJZBQ010000012">
    <property type="protein sequence ID" value="CAG9314303.1"/>
    <property type="molecule type" value="Genomic_DNA"/>
</dbReference>